<reference evidence="5" key="1">
    <citation type="journal article" date="2012" name="Nat. Biotechnol.">
        <title>Reference genome sequence of the model plant Setaria.</title>
        <authorList>
            <person name="Bennetzen J.L."/>
            <person name="Schmutz J."/>
            <person name="Wang H."/>
            <person name="Percifield R."/>
            <person name="Hawkins J."/>
            <person name="Pontaroli A.C."/>
            <person name="Estep M."/>
            <person name="Feng L."/>
            <person name="Vaughn J.N."/>
            <person name="Grimwood J."/>
            <person name="Jenkins J."/>
            <person name="Barry K."/>
            <person name="Lindquist E."/>
            <person name="Hellsten U."/>
            <person name="Deshpande S."/>
            <person name="Wang X."/>
            <person name="Wu X."/>
            <person name="Mitros T."/>
            <person name="Triplett J."/>
            <person name="Yang X."/>
            <person name="Ye C.Y."/>
            <person name="Mauro-Herrera M."/>
            <person name="Wang L."/>
            <person name="Li P."/>
            <person name="Sharma M."/>
            <person name="Sharma R."/>
            <person name="Ronald P.C."/>
            <person name="Panaud O."/>
            <person name="Kellogg E.A."/>
            <person name="Brutnell T.P."/>
            <person name="Doust A.N."/>
            <person name="Tuskan G.A."/>
            <person name="Rokhsar D."/>
            <person name="Devos K.M."/>
        </authorList>
    </citation>
    <scope>NUCLEOTIDE SEQUENCE [LARGE SCALE GENOMIC DNA]</scope>
    <source>
        <strain evidence="5">cv. Yugu1</strain>
    </source>
</reference>
<dbReference type="eggNOG" id="KOG4328">
    <property type="taxonomic scope" value="Eukaryota"/>
</dbReference>
<dbReference type="EMBL" id="AGNK02004592">
    <property type="status" value="NOT_ANNOTATED_CDS"/>
    <property type="molecule type" value="Genomic_DNA"/>
</dbReference>
<reference evidence="4" key="2">
    <citation type="submission" date="2018-08" db="UniProtKB">
        <authorList>
            <consortium name="EnsemblPlants"/>
        </authorList>
    </citation>
    <scope>IDENTIFICATION</scope>
    <source>
        <strain evidence="4">Yugu1</strain>
    </source>
</reference>
<evidence type="ECO:0000256" key="1">
    <source>
        <dbReference type="ARBA" id="ARBA00022574"/>
    </source>
</evidence>
<organism evidence="4 5">
    <name type="scientific">Setaria italica</name>
    <name type="common">Foxtail millet</name>
    <name type="synonym">Panicum italicum</name>
    <dbReference type="NCBI Taxonomy" id="4555"/>
    <lineage>
        <taxon>Eukaryota</taxon>
        <taxon>Viridiplantae</taxon>
        <taxon>Streptophyta</taxon>
        <taxon>Embryophyta</taxon>
        <taxon>Tracheophyta</taxon>
        <taxon>Spermatophyta</taxon>
        <taxon>Magnoliopsida</taxon>
        <taxon>Liliopsida</taxon>
        <taxon>Poales</taxon>
        <taxon>Poaceae</taxon>
        <taxon>PACMAD clade</taxon>
        <taxon>Panicoideae</taxon>
        <taxon>Panicodae</taxon>
        <taxon>Paniceae</taxon>
        <taxon>Cenchrinae</taxon>
        <taxon>Setaria</taxon>
    </lineage>
</organism>
<sequence>MGQPNGIEARRGPASLLAMGHGPSLSLSEGPFGSPIPRRVPGHLRALAGHAESSHGSVHRRLWKPARRGSPARLRPIFRAERLPASSHRAPVPVPWTPSPPRLLVSPESRRHPASPPPPPLPVSSSSAAPPSPPPLRRTPPPQSLAPPPSPSAIALPPAPLTALSGFLNVDNFDDSCVLDHNNRTGRWLSTFKAIWSWSDSNLFVGNMKRVIDVISVDRSEKSLSTSYTASLESEHMTAIPCRFLLHPYKVGHLAGASSSGKVFLWTRV</sequence>
<dbReference type="PANTHER" id="PTHR14773">
    <property type="entry name" value="WD REPEAT-CONTAINING PROTEIN 76"/>
    <property type="match status" value="1"/>
</dbReference>
<dbReference type="InParanoid" id="K3YDL7"/>
<dbReference type="HOGENOM" id="CLU_1035881_0_0_1"/>
<keyword evidence="2" id="KW-0677">Repeat</keyword>
<feature type="compositionally biased region" description="Pro residues" evidence="3">
    <location>
        <begin position="130"/>
        <end position="151"/>
    </location>
</feature>
<dbReference type="Gramene" id="KQL00001">
    <property type="protein sequence ID" value="KQL00001"/>
    <property type="gene ID" value="SETIT_012322mg"/>
</dbReference>
<dbReference type="AlphaFoldDB" id="K3YDL7"/>
<dbReference type="Proteomes" id="UP000004995">
    <property type="component" value="Unassembled WGS sequence"/>
</dbReference>
<dbReference type="STRING" id="4555.K3YDL7"/>
<feature type="region of interest" description="Disordered" evidence="3">
    <location>
        <begin position="1"/>
        <end position="68"/>
    </location>
</feature>
<feature type="compositionally biased region" description="Basic residues" evidence="3">
    <location>
        <begin position="57"/>
        <end position="67"/>
    </location>
</feature>
<dbReference type="EnsemblPlants" id="KQL00001">
    <property type="protein sequence ID" value="KQL00001"/>
    <property type="gene ID" value="SETIT_012322mg"/>
</dbReference>
<name>K3YDL7_SETIT</name>
<evidence type="ECO:0000256" key="2">
    <source>
        <dbReference type="ARBA" id="ARBA00022737"/>
    </source>
</evidence>
<dbReference type="InterPro" id="IPR015943">
    <property type="entry name" value="WD40/YVTN_repeat-like_dom_sf"/>
</dbReference>
<protein>
    <submittedName>
        <fullName evidence="4">Uncharacterized protein</fullName>
    </submittedName>
</protein>
<evidence type="ECO:0000313" key="5">
    <source>
        <dbReference type="Proteomes" id="UP000004995"/>
    </source>
</evidence>
<dbReference type="Gene3D" id="2.130.10.10">
    <property type="entry name" value="YVTN repeat-like/Quinoprotein amine dehydrogenase"/>
    <property type="match status" value="1"/>
</dbReference>
<proteinExistence type="predicted"/>
<dbReference type="GO" id="GO:2000001">
    <property type="term" value="P:regulation of DNA damage checkpoint"/>
    <property type="evidence" value="ECO:0000318"/>
    <property type="project" value="GO_Central"/>
</dbReference>
<dbReference type="GO" id="GO:0005634">
    <property type="term" value="C:nucleus"/>
    <property type="evidence" value="ECO:0000318"/>
    <property type="project" value="GO_Central"/>
</dbReference>
<evidence type="ECO:0000313" key="4">
    <source>
        <dbReference type="EnsemblPlants" id="KQL00001"/>
    </source>
</evidence>
<dbReference type="InterPro" id="IPR050853">
    <property type="entry name" value="WD_repeat_DNA-damage-binding"/>
</dbReference>
<keyword evidence="5" id="KW-1185">Reference proteome</keyword>
<feature type="compositionally biased region" description="Pro residues" evidence="3">
    <location>
        <begin position="92"/>
        <end position="101"/>
    </location>
</feature>
<accession>K3YDL7</accession>
<feature type="region of interest" description="Disordered" evidence="3">
    <location>
        <begin position="85"/>
        <end position="154"/>
    </location>
</feature>
<evidence type="ECO:0000256" key="3">
    <source>
        <dbReference type="SAM" id="MobiDB-lite"/>
    </source>
</evidence>
<keyword evidence="1" id="KW-0853">WD repeat</keyword>
<dbReference type="PANTHER" id="PTHR14773:SF0">
    <property type="entry name" value="WD REPEAT-CONTAINING PROTEIN 76"/>
    <property type="match status" value="1"/>
</dbReference>
<dbReference type="GO" id="GO:0003677">
    <property type="term" value="F:DNA binding"/>
    <property type="evidence" value="ECO:0000318"/>
    <property type="project" value="GO_Central"/>
</dbReference>